<feature type="non-terminal residue" evidence="1">
    <location>
        <position position="87"/>
    </location>
</feature>
<organism evidence="1">
    <name type="scientific">Nothobranchius korthausae</name>
    <dbReference type="NCBI Taxonomy" id="1143690"/>
    <lineage>
        <taxon>Eukaryota</taxon>
        <taxon>Metazoa</taxon>
        <taxon>Chordata</taxon>
        <taxon>Craniata</taxon>
        <taxon>Vertebrata</taxon>
        <taxon>Euteleostomi</taxon>
        <taxon>Actinopterygii</taxon>
        <taxon>Neopterygii</taxon>
        <taxon>Teleostei</taxon>
        <taxon>Neoteleostei</taxon>
        <taxon>Acanthomorphata</taxon>
        <taxon>Ovalentaria</taxon>
        <taxon>Atherinomorphae</taxon>
        <taxon>Cyprinodontiformes</taxon>
        <taxon>Nothobranchiidae</taxon>
        <taxon>Nothobranchius</taxon>
    </lineage>
</organism>
<gene>
    <name evidence="1" type="primary">Nfu_g_1_005183</name>
</gene>
<evidence type="ECO:0000313" key="1">
    <source>
        <dbReference type="EMBL" id="SBQ55155.1"/>
    </source>
</evidence>
<name>A0A1A8F719_9TELE</name>
<feature type="non-terminal residue" evidence="1">
    <location>
        <position position="1"/>
    </location>
</feature>
<accession>A0A1A8F719</accession>
<reference evidence="1" key="2">
    <citation type="submission" date="2016-06" db="EMBL/GenBank/DDBJ databases">
        <title>The genome of a short-lived fish provides insights into sex chromosome evolution and the genetic control of aging.</title>
        <authorList>
            <person name="Reichwald K."/>
            <person name="Felder M."/>
            <person name="Petzold A."/>
            <person name="Koch P."/>
            <person name="Groth M."/>
            <person name="Platzer M."/>
        </authorList>
    </citation>
    <scope>NUCLEOTIDE SEQUENCE</scope>
    <source>
        <tissue evidence="1">Brain</tissue>
    </source>
</reference>
<dbReference type="AlphaFoldDB" id="A0A1A8F719"/>
<sequence length="87" mass="9918">LLLRLVFDFWIFPSGFLPALRIPTSDSRIWIFSTRIIAQTSITHLSSQPSAPSTRTPRFPPPMLPLLRFPRLSTSPSSSQHIHPPQR</sequence>
<reference evidence="1" key="1">
    <citation type="submission" date="2016-05" db="EMBL/GenBank/DDBJ databases">
        <authorList>
            <person name="Lavstsen T."/>
            <person name="Jespersen J.S."/>
        </authorList>
    </citation>
    <scope>NUCLEOTIDE SEQUENCE</scope>
    <source>
        <tissue evidence="1">Brain</tissue>
    </source>
</reference>
<protein>
    <submittedName>
        <fullName evidence="1">Uncharacterized protein</fullName>
    </submittedName>
</protein>
<dbReference type="EMBL" id="HAEB01008628">
    <property type="protein sequence ID" value="SBQ55155.1"/>
    <property type="molecule type" value="Transcribed_RNA"/>
</dbReference>
<proteinExistence type="predicted"/>